<evidence type="ECO:0000259" key="7">
    <source>
        <dbReference type="Pfam" id="PF05922"/>
    </source>
</evidence>
<dbReference type="Gene3D" id="3.30.70.80">
    <property type="entry name" value="Peptidase S8 propeptide/proteinase inhibitor I9"/>
    <property type="match status" value="1"/>
</dbReference>
<name>A0A2W2FMA4_9ACTN</name>
<evidence type="ECO:0000256" key="3">
    <source>
        <dbReference type="ARBA" id="ARBA00022801"/>
    </source>
</evidence>
<dbReference type="SUPFAM" id="SSF52743">
    <property type="entry name" value="Subtilisin-like"/>
    <property type="match status" value="1"/>
</dbReference>
<dbReference type="Pfam" id="PF05922">
    <property type="entry name" value="Inhibitor_I9"/>
    <property type="match status" value="1"/>
</dbReference>
<evidence type="ECO:0000313" key="8">
    <source>
        <dbReference type="EMBL" id="PZG22927.1"/>
    </source>
</evidence>
<dbReference type="PANTHER" id="PTHR43806:SF11">
    <property type="entry name" value="CEREVISIN-RELATED"/>
    <property type="match status" value="1"/>
</dbReference>
<dbReference type="EMBL" id="POTY01000014">
    <property type="protein sequence ID" value="PZG22927.1"/>
    <property type="molecule type" value="Genomic_DNA"/>
</dbReference>
<dbReference type="InterPro" id="IPR023827">
    <property type="entry name" value="Peptidase_S8_Asp-AS"/>
</dbReference>
<organism evidence="8 9">
    <name type="scientific">Micromonospora craterilacus</name>
    <dbReference type="NCBI Taxonomy" id="1655439"/>
    <lineage>
        <taxon>Bacteria</taxon>
        <taxon>Bacillati</taxon>
        <taxon>Actinomycetota</taxon>
        <taxon>Actinomycetes</taxon>
        <taxon>Micromonosporales</taxon>
        <taxon>Micromonosporaceae</taxon>
        <taxon>Micromonospora</taxon>
    </lineage>
</organism>
<feature type="domain" description="Inhibitor I9" evidence="7">
    <location>
        <begin position="56"/>
        <end position="123"/>
    </location>
</feature>
<feature type="non-terminal residue" evidence="8">
    <location>
        <position position="190"/>
    </location>
</feature>
<dbReference type="AlphaFoldDB" id="A0A2W2FMA4"/>
<dbReference type="InterPro" id="IPR037045">
    <property type="entry name" value="S8pro/Inhibitor_I9_sf"/>
</dbReference>
<dbReference type="PROSITE" id="PS51892">
    <property type="entry name" value="SUBTILASE"/>
    <property type="match status" value="1"/>
</dbReference>
<proteinExistence type="inferred from homology"/>
<keyword evidence="3" id="KW-0378">Hydrolase</keyword>
<dbReference type="PANTHER" id="PTHR43806">
    <property type="entry name" value="PEPTIDASE S8"/>
    <property type="match status" value="1"/>
</dbReference>
<comment type="caution">
    <text evidence="5">Lacks conserved residue(s) required for the propagation of feature annotation.</text>
</comment>
<dbReference type="PROSITE" id="PS00136">
    <property type="entry name" value="SUBTILASE_ASP"/>
    <property type="match status" value="1"/>
</dbReference>
<reference evidence="8 9" key="1">
    <citation type="submission" date="2018-01" db="EMBL/GenBank/DDBJ databases">
        <title>Draft genome sequence of Jishengella sp. NA12.</title>
        <authorList>
            <person name="Sahin N."/>
            <person name="Ay H."/>
            <person name="Saygin H."/>
        </authorList>
    </citation>
    <scope>NUCLEOTIDE SEQUENCE [LARGE SCALE GENOMIC DNA]</scope>
    <source>
        <strain evidence="8 9">NA12</strain>
    </source>
</reference>
<keyword evidence="2" id="KW-0645">Protease</keyword>
<dbReference type="Proteomes" id="UP000248924">
    <property type="component" value="Unassembled WGS sequence"/>
</dbReference>
<evidence type="ECO:0000256" key="1">
    <source>
        <dbReference type="ARBA" id="ARBA00011073"/>
    </source>
</evidence>
<sequence length="190" mass="19641">MKRRGALRRSAAAGLALATASSILTVASGGAVTAAPSDEPRPRVQSTDNLGAVPDRYIVVLKDQGAGASAIRTVAAALARANGGTVRQVYGNALNGYSATMNQRQAEKLAANPAVAYVEQVRRVSASGTQSSPPSWGLDRMDQASAKLNGSYKYPNTGSKVTAYILDTGINTAHQDFGGRASMGYDAINP</sequence>
<feature type="chain" id="PRO_5038764387" evidence="6">
    <location>
        <begin position="28"/>
        <end position="190"/>
    </location>
</feature>
<dbReference type="InterPro" id="IPR010259">
    <property type="entry name" value="S8pro/Inhibitor_I9"/>
</dbReference>
<dbReference type="Gene3D" id="3.40.50.200">
    <property type="entry name" value="Peptidase S8/S53 domain"/>
    <property type="match status" value="1"/>
</dbReference>
<dbReference type="GO" id="GO:0004252">
    <property type="term" value="F:serine-type endopeptidase activity"/>
    <property type="evidence" value="ECO:0007669"/>
    <property type="project" value="InterPro"/>
</dbReference>
<dbReference type="InterPro" id="IPR036852">
    <property type="entry name" value="Peptidase_S8/S53_dom_sf"/>
</dbReference>
<gene>
    <name evidence="8" type="ORF">C1I95_04410</name>
</gene>
<evidence type="ECO:0000256" key="5">
    <source>
        <dbReference type="PROSITE-ProRule" id="PRU01240"/>
    </source>
</evidence>
<feature type="signal peptide" evidence="6">
    <location>
        <begin position="1"/>
        <end position="27"/>
    </location>
</feature>
<evidence type="ECO:0000256" key="6">
    <source>
        <dbReference type="SAM" id="SignalP"/>
    </source>
</evidence>
<accession>A0A2W2FMA4</accession>
<dbReference type="InterPro" id="IPR050131">
    <property type="entry name" value="Peptidase_S8_subtilisin-like"/>
</dbReference>
<evidence type="ECO:0000256" key="4">
    <source>
        <dbReference type="ARBA" id="ARBA00022825"/>
    </source>
</evidence>
<dbReference type="GO" id="GO:0005615">
    <property type="term" value="C:extracellular space"/>
    <property type="evidence" value="ECO:0007669"/>
    <property type="project" value="TreeGrafter"/>
</dbReference>
<evidence type="ECO:0000313" key="9">
    <source>
        <dbReference type="Proteomes" id="UP000248924"/>
    </source>
</evidence>
<comment type="caution">
    <text evidence="8">The sequence shown here is derived from an EMBL/GenBank/DDBJ whole genome shotgun (WGS) entry which is preliminary data.</text>
</comment>
<keyword evidence="9" id="KW-1185">Reference proteome</keyword>
<keyword evidence="4" id="KW-0720">Serine protease</keyword>
<protein>
    <submittedName>
        <fullName evidence="8">Peptidase S8</fullName>
    </submittedName>
</protein>
<dbReference type="SUPFAM" id="SSF54897">
    <property type="entry name" value="Protease propeptides/inhibitors"/>
    <property type="match status" value="1"/>
</dbReference>
<evidence type="ECO:0000256" key="2">
    <source>
        <dbReference type="ARBA" id="ARBA00022670"/>
    </source>
</evidence>
<keyword evidence="6" id="KW-0732">Signal</keyword>
<dbReference type="GO" id="GO:0006508">
    <property type="term" value="P:proteolysis"/>
    <property type="evidence" value="ECO:0007669"/>
    <property type="project" value="UniProtKB-KW"/>
</dbReference>
<dbReference type="RefSeq" id="WP_199523602.1">
    <property type="nucleotide sequence ID" value="NZ_POTY01000014.1"/>
</dbReference>
<comment type="similarity">
    <text evidence="1 5">Belongs to the peptidase S8 family.</text>
</comment>